<evidence type="ECO:0000256" key="1">
    <source>
        <dbReference type="SAM" id="MobiDB-lite"/>
    </source>
</evidence>
<reference evidence="2" key="1">
    <citation type="journal article" date="2012" name="Mol. Plant Microbe Interact.">
        <title>A highly conserved effector in Fusarium oxysporum is required for full virulence on Arabidopsis.</title>
        <authorList>
            <person name="Thatcher L.F."/>
            <person name="Gardiner D.M."/>
            <person name="Kazan K."/>
            <person name="Manners J."/>
        </authorList>
    </citation>
    <scope>NUCLEOTIDE SEQUENCE [LARGE SCALE GENOMIC DNA]</scope>
    <source>
        <strain evidence="2">Fo5176</strain>
    </source>
</reference>
<accession>F9GD42</accession>
<dbReference type="AlphaFoldDB" id="F9GD42"/>
<feature type="compositionally biased region" description="Polar residues" evidence="1">
    <location>
        <begin position="85"/>
        <end position="95"/>
    </location>
</feature>
<comment type="caution">
    <text evidence="2">The sequence shown here is derived from an EMBL/GenBank/DDBJ whole genome shotgun (WGS) entry which is preliminary data.</text>
</comment>
<gene>
    <name evidence="2" type="ORF">FOXB_16576</name>
</gene>
<name>F9GD42_FUSOF</name>
<evidence type="ECO:0000313" key="2">
    <source>
        <dbReference type="EMBL" id="EGU72911.1"/>
    </source>
</evidence>
<feature type="region of interest" description="Disordered" evidence="1">
    <location>
        <begin position="68"/>
        <end position="100"/>
    </location>
</feature>
<dbReference type="OrthoDB" id="5085199at2759"/>
<proteinExistence type="predicted"/>
<sequence>MLDFSMLDRLVKKLMGGDEFYGLHDPQAIIAKGQELDRKYGYMYGNYYEKEARKKAAQMSAGYGNSNGDGSAGWSSYARQDKSSKFTPSGITNPPISGGHPLVGAKGLPLRPSWMTTDEIEVQCPSHMTCDATEAQDHEGYLASLDFWTFSVGQTIHRGSRGRSQNWAVET</sequence>
<organism evidence="2">
    <name type="scientific">Fusarium oxysporum (strain Fo5176)</name>
    <name type="common">Fusarium vascular wilt</name>
    <dbReference type="NCBI Taxonomy" id="660025"/>
    <lineage>
        <taxon>Eukaryota</taxon>
        <taxon>Fungi</taxon>
        <taxon>Dikarya</taxon>
        <taxon>Ascomycota</taxon>
        <taxon>Pezizomycotina</taxon>
        <taxon>Sordariomycetes</taxon>
        <taxon>Hypocreomycetidae</taxon>
        <taxon>Hypocreales</taxon>
        <taxon>Nectriaceae</taxon>
        <taxon>Fusarium</taxon>
        <taxon>Fusarium oxysporum species complex</taxon>
    </lineage>
</organism>
<protein>
    <submittedName>
        <fullName evidence="2">Uncharacterized protein</fullName>
    </submittedName>
</protein>
<dbReference type="EMBL" id="AFQF01005317">
    <property type="protein sequence ID" value="EGU72911.1"/>
    <property type="molecule type" value="Genomic_DNA"/>
</dbReference>